<feature type="region of interest" description="Disordered" evidence="1">
    <location>
        <begin position="95"/>
        <end position="117"/>
    </location>
</feature>
<keyword evidence="2" id="KW-0472">Membrane</keyword>
<evidence type="ECO:0000313" key="4">
    <source>
        <dbReference type="Proteomes" id="UP000183613"/>
    </source>
</evidence>
<dbReference type="AlphaFoldDB" id="A0A1H5N896"/>
<dbReference type="Proteomes" id="UP000183613">
    <property type="component" value="Unassembled WGS sequence"/>
</dbReference>
<evidence type="ECO:0000256" key="1">
    <source>
        <dbReference type="SAM" id="MobiDB-lite"/>
    </source>
</evidence>
<dbReference type="EMBL" id="FNUD01000002">
    <property type="protein sequence ID" value="SEE97785.1"/>
    <property type="molecule type" value="Genomic_DNA"/>
</dbReference>
<comment type="caution">
    <text evidence="3">The sequence shown here is derived from an EMBL/GenBank/DDBJ whole genome shotgun (WGS) entry which is preliminary data.</text>
</comment>
<sequence length="117" mass="12785">MPPYKSSFGTLISKTRYLNLGKDSLCHVHMDKSLLDFKTEYGGNARSGVHLLETITVVIGCGTAALFLAHALWVVNKMQKLDCWRAGSTDSYTKEVSSAHAAPPNKPKVKAATEFVD</sequence>
<proteinExistence type="predicted"/>
<reference evidence="3" key="1">
    <citation type="submission" date="2016-10" db="EMBL/GenBank/DDBJ databases">
        <authorList>
            <person name="Varghese N."/>
            <person name="Submissions S."/>
        </authorList>
    </citation>
    <scope>NUCLEOTIDE SEQUENCE [LARGE SCALE GENOMIC DNA]</scope>
    <source>
        <strain evidence="3">LMG 25555</strain>
    </source>
</reference>
<evidence type="ECO:0000256" key="2">
    <source>
        <dbReference type="SAM" id="Phobius"/>
    </source>
</evidence>
<accession>A0A1H5N896</accession>
<organism evidence="3 4">
    <name type="scientific">Pseudomonas deceptionensis</name>
    <dbReference type="NCBI Taxonomy" id="882211"/>
    <lineage>
        <taxon>Bacteria</taxon>
        <taxon>Pseudomonadati</taxon>
        <taxon>Pseudomonadota</taxon>
        <taxon>Gammaproteobacteria</taxon>
        <taxon>Pseudomonadales</taxon>
        <taxon>Pseudomonadaceae</taxon>
        <taxon>Pseudomonas</taxon>
    </lineage>
</organism>
<gene>
    <name evidence="3" type="ORF">SAMN04489800_3278</name>
</gene>
<protein>
    <submittedName>
        <fullName evidence="3">Uncharacterized protein</fullName>
    </submittedName>
</protein>
<name>A0A1H5N896_PSEDM</name>
<evidence type="ECO:0000313" key="3">
    <source>
        <dbReference type="EMBL" id="SEE97785.1"/>
    </source>
</evidence>
<keyword evidence="2" id="KW-1133">Transmembrane helix</keyword>
<keyword evidence="4" id="KW-1185">Reference proteome</keyword>
<feature type="transmembrane region" description="Helical" evidence="2">
    <location>
        <begin position="55"/>
        <end position="75"/>
    </location>
</feature>
<keyword evidence="2" id="KW-0812">Transmembrane</keyword>